<evidence type="ECO:0008006" key="5">
    <source>
        <dbReference type="Google" id="ProtNLM"/>
    </source>
</evidence>
<gene>
    <name evidence="3" type="ORF">CKO45_23000</name>
</gene>
<dbReference type="PIRSF" id="PIRSF017082">
    <property type="entry name" value="YflP"/>
    <property type="match status" value="1"/>
</dbReference>
<dbReference type="SUPFAM" id="SSF53850">
    <property type="entry name" value="Periplasmic binding protein-like II"/>
    <property type="match status" value="1"/>
</dbReference>
<dbReference type="InterPro" id="IPR042100">
    <property type="entry name" value="Bug_dom1"/>
</dbReference>
<dbReference type="PANTHER" id="PTHR42928">
    <property type="entry name" value="TRICARBOXYLATE-BINDING PROTEIN"/>
    <property type="match status" value="1"/>
</dbReference>
<keyword evidence="4" id="KW-1185">Reference proteome</keyword>
<comment type="similarity">
    <text evidence="1">Belongs to the UPF0065 (bug) family.</text>
</comment>
<dbReference type="RefSeq" id="WP_200306166.1">
    <property type="nucleotide sequence ID" value="NZ_NRSG01000250.1"/>
</dbReference>
<name>A0ABS1D2U6_9PROT</name>
<proteinExistence type="inferred from homology"/>
<dbReference type="Gene3D" id="3.40.190.10">
    <property type="entry name" value="Periplasmic binding protein-like II"/>
    <property type="match status" value="1"/>
</dbReference>
<organism evidence="3 4">
    <name type="scientific">Paracraurococcus ruber</name>
    <dbReference type="NCBI Taxonomy" id="77675"/>
    <lineage>
        <taxon>Bacteria</taxon>
        <taxon>Pseudomonadati</taxon>
        <taxon>Pseudomonadota</taxon>
        <taxon>Alphaproteobacteria</taxon>
        <taxon>Acetobacterales</taxon>
        <taxon>Roseomonadaceae</taxon>
        <taxon>Paracraurococcus</taxon>
    </lineage>
</organism>
<dbReference type="Proteomes" id="UP000697995">
    <property type="component" value="Unassembled WGS sequence"/>
</dbReference>
<reference evidence="3 4" key="1">
    <citation type="journal article" date="2020" name="Microorganisms">
        <title>Osmotic Adaptation and Compatible Solute Biosynthesis of Phototrophic Bacteria as Revealed from Genome Analyses.</title>
        <authorList>
            <person name="Imhoff J.F."/>
            <person name="Rahn T."/>
            <person name="Kunzel S."/>
            <person name="Keller A."/>
            <person name="Neulinger S.C."/>
        </authorList>
    </citation>
    <scope>NUCLEOTIDE SEQUENCE [LARGE SCALE GENOMIC DNA]</scope>
    <source>
        <strain evidence="3 4">DSM 15382</strain>
    </source>
</reference>
<keyword evidence="2" id="KW-0732">Signal</keyword>
<feature type="signal peptide" evidence="2">
    <location>
        <begin position="1"/>
        <end position="32"/>
    </location>
</feature>
<accession>A0ABS1D2U6</accession>
<protein>
    <recommendedName>
        <fullName evidence="5">Tripartite tricarboxylate transporter substrate binding protein</fullName>
    </recommendedName>
</protein>
<comment type="caution">
    <text evidence="3">The sequence shown here is derived from an EMBL/GenBank/DDBJ whole genome shotgun (WGS) entry which is preliminary data.</text>
</comment>
<dbReference type="Gene3D" id="3.40.190.150">
    <property type="entry name" value="Bordetella uptake gene, domain 1"/>
    <property type="match status" value="1"/>
</dbReference>
<dbReference type="PANTHER" id="PTHR42928:SF5">
    <property type="entry name" value="BLR1237 PROTEIN"/>
    <property type="match status" value="1"/>
</dbReference>
<sequence>MAVGSRLAPGPRRLARRPLLLAGLAAPGLARAQPAWAPDRPVTLLHGFGPGGAADTICRILAPPLGEALGRPVVVEPRPGAGGNIASAALARAPADGHALGLLTGSHGVAAAFGRTSGFEPVDGFAWLSLFLRYAFVLVARADGPFADLGALVAAARARPGAVQYGTLGPGSSHHLTGELFSAAAGITLAQVPYRSDVAGITGVLGGELPLMLSTTVGAMGLLGDARLRGLAVTADRRSGRFPAIPTVAESGFPGFRSYTWAGLAAPAGTPAPVQAAIHAALLRALAQPAIRARLEELTDGEVEPSPPGAPTRALVAAEIESWRGLIRARSLSAD</sequence>
<evidence type="ECO:0000313" key="4">
    <source>
        <dbReference type="Proteomes" id="UP000697995"/>
    </source>
</evidence>
<dbReference type="EMBL" id="NRSG01000250">
    <property type="protein sequence ID" value="MBK1661089.1"/>
    <property type="molecule type" value="Genomic_DNA"/>
</dbReference>
<evidence type="ECO:0000313" key="3">
    <source>
        <dbReference type="EMBL" id="MBK1661089.1"/>
    </source>
</evidence>
<dbReference type="InterPro" id="IPR005064">
    <property type="entry name" value="BUG"/>
</dbReference>
<dbReference type="Pfam" id="PF03401">
    <property type="entry name" value="TctC"/>
    <property type="match status" value="1"/>
</dbReference>
<feature type="chain" id="PRO_5046620370" description="Tripartite tricarboxylate transporter substrate binding protein" evidence="2">
    <location>
        <begin position="33"/>
        <end position="335"/>
    </location>
</feature>
<evidence type="ECO:0000256" key="1">
    <source>
        <dbReference type="ARBA" id="ARBA00006987"/>
    </source>
</evidence>
<evidence type="ECO:0000256" key="2">
    <source>
        <dbReference type="SAM" id="SignalP"/>
    </source>
</evidence>